<dbReference type="Proteomes" id="UP001378960">
    <property type="component" value="Unassembled WGS sequence"/>
</dbReference>
<sequence length="186" mass="21592">MGRRKSGLELTAFNPLFYESDIGKNSYNIPDEYESTLIDIYTQRTAEIPDIISDQINNILQEEFKLPNEILPTKEELKKWTIDGTNILDFEKWLYNGYFWMILSENIDDVDIIWNDLWGNLNNNDIMDNIRTKKLYLSDINKLNNIGKLEANAIGMLHTAGNGKLYVTYVDFFILLGRLGILQISN</sequence>
<keyword evidence="2" id="KW-1185">Reference proteome</keyword>
<evidence type="ECO:0000313" key="2">
    <source>
        <dbReference type="Proteomes" id="UP001378960"/>
    </source>
</evidence>
<accession>A0AAV5R9U5</accession>
<reference evidence="1 2" key="1">
    <citation type="journal article" date="2023" name="Elife">
        <title>Identification of key yeast species and microbe-microbe interactions impacting larval growth of Drosophila in the wild.</title>
        <authorList>
            <person name="Mure A."/>
            <person name="Sugiura Y."/>
            <person name="Maeda R."/>
            <person name="Honda K."/>
            <person name="Sakurai N."/>
            <person name="Takahashi Y."/>
            <person name="Watada M."/>
            <person name="Katoh T."/>
            <person name="Gotoh A."/>
            <person name="Gotoh Y."/>
            <person name="Taniguchi I."/>
            <person name="Nakamura K."/>
            <person name="Hayashi T."/>
            <person name="Katayama T."/>
            <person name="Uemura T."/>
            <person name="Hattori Y."/>
        </authorList>
    </citation>
    <scope>NUCLEOTIDE SEQUENCE [LARGE SCALE GENOMIC DNA]</scope>
    <source>
        <strain evidence="1 2">PK-24</strain>
    </source>
</reference>
<evidence type="ECO:0000313" key="1">
    <source>
        <dbReference type="EMBL" id="GMM48198.1"/>
    </source>
</evidence>
<organism evidence="1 2">
    <name type="scientific">Pichia kluyveri</name>
    <name type="common">Yeast</name>
    <dbReference type="NCBI Taxonomy" id="36015"/>
    <lineage>
        <taxon>Eukaryota</taxon>
        <taxon>Fungi</taxon>
        <taxon>Dikarya</taxon>
        <taxon>Ascomycota</taxon>
        <taxon>Saccharomycotina</taxon>
        <taxon>Pichiomycetes</taxon>
        <taxon>Pichiales</taxon>
        <taxon>Pichiaceae</taxon>
        <taxon>Pichia</taxon>
    </lineage>
</organism>
<protein>
    <submittedName>
        <fullName evidence="1">Uncharacterized protein</fullName>
    </submittedName>
</protein>
<proteinExistence type="predicted"/>
<gene>
    <name evidence="1" type="ORF">DAPK24_047960</name>
</gene>
<comment type="caution">
    <text evidence="1">The sequence shown here is derived from an EMBL/GenBank/DDBJ whole genome shotgun (WGS) entry which is preliminary data.</text>
</comment>
<name>A0AAV5R9U5_PICKL</name>
<dbReference type="AlphaFoldDB" id="A0AAV5R9U5"/>
<dbReference type="EMBL" id="BTGB01000009">
    <property type="protein sequence ID" value="GMM48198.1"/>
    <property type="molecule type" value="Genomic_DNA"/>
</dbReference>